<keyword evidence="3" id="KW-0813">Transport</keyword>
<accession>A0ABS1F3I9</accession>
<keyword evidence="4" id="KW-1003">Cell membrane</keyword>
<dbReference type="Pfam" id="PF03591">
    <property type="entry name" value="AzlC"/>
    <property type="match status" value="1"/>
</dbReference>
<keyword evidence="6 8" id="KW-1133">Transmembrane helix</keyword>
<sequence length="246" mass="24936">MSTDSMTIPASPPKSPGQEFALGTVHALPIVAGAIPFGFLLGSLAAKAGLSAIDMGLMSALVFAGSSQFVAVELLGKGSAGLAVVGAILLVNLRHLLMGATLAPRFRGVPAARAGLALFFMTDEQWALSLRRGPGLTLAYWYGVGLTLYLAWLASTVAGTLAGALIADPAAWGLDFTFIAVFLCLLAGFWRGVGSLPPWLASAAAALAVHALSPGGTWHILAGALAGGAVAGWQGRGQGKERASDA</sequence>
<keyword evidence="5 8" id="KW-0812">Transmembrane</keyword>
<evidence type="ECO:0000256" key="6">
    <source>
        <dbReference type="ARBA" id="ARBA00022989"/>
    </source>
</evidence>
<dbReference type="Proteomes" id="UP000652760">
    <property type="component" value="Unassembled WGS sequence"/>
</dbReference>
<dbReference type="PANTHER" id="PTHR34979:SF1">
    <property type="entry name" value="INNER MEMBRANE PROTEIN YGAZ"/>
    <property type="match status" value="1"/>
</dbReference>
<evidence type="ECO:0000256" key="2">
    <source>
        <dbReference type="ARBA" id="ARBA00010735"/>
    </source>
</evidence>
<feature type="transmembrane region" description="Helical" evidence="8">
    <location>
        <begin position="172"/>
        <end position="190"/>
    </location>
</feature>
<organism evidence="9 10">
    <name type="scientific">Azospirillum endophyticum</name>
    <dbReference type="NCBI Taxonomy" id="2800326"/>
    <lineage>
        <taxon>Bacteria</taxon>
        <taxon>Pseudomonadati</taxon>
        <taxon>Pseudomonadota</taxon>
        <taxon>Alphaproteobacteria</taxon>
        <taxon>Rhodospirillales</taxon>
        <taxon>Azospirillaceae</taxon>
        <taxon>Azospirillum</taxon>
    </lineage>
</organism>
<dbReference type="InterPro" id="IPR011606">
    <property type="entry name" value="Brnchd-chn_aa_trnsp_permease"/>
</dbReference>
<feature type="transmembrane region" description="Helical" evidence="8">
    <location>
        <begin position="78"/>
        <end position="97"/>
    </location>
</feature>
<feature type="transmembrane region" description="Helical" evidence="8">
    <location>
        <begin position="139"/>
        <end position="166"/>
    </location>
</feature>
<dbReference type="EMBL" id="JAENHM010000030">
    <property type="protein sequence ID" value="MBK1837958.1"/>
    <property type="molecule type" value="Genomic_DNA"/>
</dbReference>
<feature type="transmembrane region" description="Helical" evidence="8">
    <location>
        <begin position="53"/>
        <end position="72"/>
    </location>
</feature>
<evidence type="ECO:0000256" key="8">
    <source>
        <dbReference type="SAM" id="Phobius"/>
    </source>
</evidence>
<keyword evidence="7 8" id="KW-0472">Membrane</keyword>
<keyword evidence="10" id="KW-1185">Reference proteome</keyword>
<feature type="transmembrane region" description="Helical" evidence="8">
    <location>
        <begin position="20"/>
        <end position="41"/>
    </location>
</feature>
<evidence type="ECO:0000256" key="7">
    <source>
        <dbReference type="ARBA" id="ARBA00023136"/>
    </source>
</evidence>
<comment type="subcellular location">
    <subcellularLocation>
        <location evidence="1">Cell membrane</location>
        <topology evidence="1">Multi-pass membrane protein</topology>
    </subcellularLocation>
</comment>
<protein>
    <submittedName>
        <fullName evidence="9">AzlC family ABC transporter permease</fullName>
    </submittedName>
</protein>
<evidence type="ECO:0000313" key="9">
    <source>
        <dbReference type="EMBL" id="MBK1837958.1"/>
    </source>
</evidence>
<reference evidence="10" key="1">
    <citation type="submission" date="2021-01" db="EMBL/GenBank/DDBJ databases">
        <title>Genome public.</title>
        <authorList>
            <person name="Liu C."/>
            <person name="Sun Q."/>
        </authorList>
    </citation>
    <scope>NUCLEOTIDE SEQUENCE [LARGE SCALE GENOMIC DNA]</scope>
    <source>
        <strain evidence="10">YIM B02556</strain>
    </source>
</reference>
<evidence type="ECO:0000256" key="1">
    <source>
        <dbReference type="ARBA" id="ARBA00004651"/>
    </source>
</evidence>
<gene>
    <name evidence="9" type="ORF">JHL17_11095</name>
</gene>
<evidence type="ECO:0000313" key="10">
    <source>
        <dbReference type="Proteomes" id="UP000652760"/>
    </source>
</evidence>
<evidence type="ECO:0000256" key="5">
    <source>
        <dbReference type="ARBA" id="ARBA00022692"/>
    </source>
</evidence>
<name>A0ABS1F3I9_9PROT</name>
<evidence type="ECO:0000256" key="3">
    <source>
        <dbReference type="ARBA" id="ARBA00022448"/>
    </source>
</evidence>
<comment type="similarity">
    <text evidence="2">Belongs to the AzlC family.</text>
</comment>
<dbReference type="PANTHER" id="PTHR34979">
    <property type="entry name" value="INNER MEMBRANE PROTEIN YGAZ"/>
    <property type="match status" value="1"/>
</dbReference>
<comment type="caution">
    <text evidence="9">The sequence shown here is derived from an EMBL/GenBank/DDBJ whole genome shotgun (WGS) entry which is preliminary data.</text>
</comment>
<proteinExistence type="inferred from homology"/>
<evidence type="ECO:0000256" key="4">
    <source>
        <dbReference type="ARBA" id="ARBA00022475"/>
    </source>
</evidence>